<dbReference type="InterPro" id="IPR009014">
    <property type="entry name" value="Transketo_C/PFOR_II"/>
</dbReference>
<dbReference type="Proteomes" id="UP000658320">
    <property type="component" value="Unassembled WGS sequence"/>
</dbReference>
<dbReference type="SUPFAM" id="SSF56801">
    <property type="entry name" value="Acetyl-CoA synthetase-like"/>
    <property type="match status" value="1"/>
</dbReference>
<accession>A0A918C8E5</accession>
<feature type="compositionally biased region" description="Basic and acidic residues" evidence="1">
    <location>
        <begin position="102"/>
        <end position="118"/>
    </location>
</feature>
<feature type="region of interest" description="Disordered" evidence="1">
    <location>
        <begin position="86"/>
        <end position="182"/>
    </location>
</feature>
<evidence type="ECO:0000256" key="1">
    <source>
        <dbReference type="SAM" id="MobiDB-lite"/>
    </source>
</evidence>
<organism evidence="2 3">
    <name type="scientific">Streptomyces aurantiogriseus</name>
    <dbReference type="NCBI Taxonomy" id="66870"/>
    <lineage>
        <taxon>Bacteria</taxon>
        <taxon>Bacillati</taxon>
        <taxon>Actinomycetota</taxon>
        <taxon>Actinomycetes</taxon>
        <taxon>Kitasatosporales</taxon>
        <taxon>Streptomycetaceae</taxon>
        <taxon>Streptomyces</taxon>
    </lineage>
</organism>
<evidence type="ECO:0000313" key="2">
    <source>
        <dbReference type="EMBL" id="GGR09967.1"/>
    </source>
</evidence>
<dbReference type="SUPFAM" id="SSF52922">
    <property type="entry name" value="TK C-terminal domain-like"/>
    <property type="match status" value="1"/>
</dbReference>
<evidence type="ECO:0000313" key="3">
    <source>
        <dbReference type="Proteomes" id="UP000658320"/>
    </source>
</evidence>
<sequence>MHWETVHKDTAPIVPPRLTDYDRRGSAFAWSQARAALAGLPGGGLNMAYEAVDRHTASDHADKVALRCIARDDSVSTVTYEKLARRTARFANAPRRTRKPGPRRDPPPRHRHLPDHVRRFTAQGSRGGGRTGRRGHQRRGDRPAHAASPGRRGRHRFGGPNASCGGHRRGMADGKPRRRGVRAHRRESFYDLDAPVERVCSAEVPMPYARRLEEAALPQVADIVAAAHRAVD</sequence>
<dbReference type="InterPro" id="IPR042099">
    <property type="entry name" value="ANL_N_sf"/>
</dbReference>
<dbReference type="AlphaFoldDB" id="A0A918C8E5"/>
<reference evidence="2" key="2">
    <citation type="submission" date="2020-09" db="EMBL/GenBank/DDBJ databases">
        <authorList>
            <person name="Sun Q."/>
            <person name="Ohkuma M."/>
        </authorList>
    </citation>
    <scope>NUCLEOTIDE SEQUENCE</scope>
    <source>
        <strain evidence="2">JCM 4346</strain>
    </source>
</reference>
<dbReference type="Gene3D" id="3.40.50.12780">
    <property type="entry name" value="N-terminal domain of ligase-like"/>
    <property type="match status" value="1"/>
</dbReference>
<dbReference type="Gene3D" id="3.40.50.920">
    <property type="match status" value="1"/>
</dbReference>
<dbReference type="EMBL" id="BMSX01000005">
    <property type="protein sequence ID" value="GGR09967.1"/>
    <property type="molecule type" value="Genomic_DNA"/>
</dbReference>
<gene>
    <name evidence="2" type="ORF">GCM10010251_27260</name>
</gene>
<name>A0A918C8E5_9ACTN</name>
<reference evidence="2" key="1">
    <citation type="journal article" date="2014" name="Int. J. Syst. Evol. Microbiol.">
        <title>Complete genome sequence of Corynebacterium casei LMG S-19264T (=DSM 44701T), isolated from a smear-ripened cheese.</title>
        <authorList>
            <consortium name="US DOE Joint Genome Institute (JGI-PGF)"/>
            <person name="Walter F."/>
            <person name="Albersmeier A."/>
            <person name="Kalinowski J."/>
            <person name="Ruckert C."/>
        </authorList>
    </citation>
    <scope>NUCLEOTIDE SEQUENCE</scope>
    <source>
        <strain evidence="2">JCM 4346</strain>
    </source>
</reference>
<protein>
    <submittedName>
        <fullName evidence="2">Uncharacterized protein</fullName>
    </submittedName>
</protein>
<proteinExistence type="predicted"/>
<keyword evidence="3" id="KW-1185">Reference proteome</keyword>
<comment type="caution">
    <text evidence="2">The sequence shown here is derived from an EMBL/GenBank/DDBJ whole genome shotgun (WGS) entry which is preliminary data.</text>
</comment>